<evidence type="ECO:0000313" key="1">
    <source>
        <dbReference type="EMBL" id="KAG7598052.1"/>
    </source>
</evidence>
<evidence type="ECO:0000313" key="2">
    <source>
        <dbReference type="Proteomes" id="UP000694251"/>
    </source>
</evidence>
<dbReference type="AlphaFoldDB" id="A0A8T2CIK6"/>
<dbReference type="OrthoDB" id="1827857at2759"/>
<name>A0A8T2CIK6_ARASU</name>
<protein>
    <submittedName>
        <fullName evidence="1">Uncharacterized protein</fullName>
    </submittedName>
</protein>
<sequence>MFSYENEKFPSWIPLPTAVNAPAKPPPRNKRESCNIRKRNVMVIGNGVDSTISPEHFSNKALKLKLAPTQHVCVNAGFSSNVLPLQQSVKPSVVPYKVALSPSKSDDGSVSLDETMSSSDSYKIPQVEYIDNYKVSAVVRLKGKH</sequence>
<accession>A0A8T2CIK6</accession>
<dbReference type="Proteomes" id="UP000694251">
    <property type="component" value="Chromosome 6"/>
</dbReference>
<proteinExistence type="predicted"/>
<dbReference type="EMBL" id="JAEFBJ010000006">
    <property type="protein sequence ID" value="KAG7598052.1"/>
    <property type="molecule type" value="Genomic_DNA"/>
</dbReference>
<organism evidence="1 2">
    <name type="scientific">Arabidopsis suecica</name>
    <name type="common">Swedish thale-cress</name>
    <name type="synonym">Cardaminopsis suecica</name>
    <dbReference type="NCBI Taxonomy" id="45249"/>
    <lineage>
        <taxon>Eukaryota</taxon>
        <taxon>Viridiplantae</taxon>
        <taxon>Streptophyta</taxon>
        <taxon>Embryophyta</taxon>
        <taxon>Tracheophyta</taxon>
        <taxon>Spermatophyta</taxon>
        <taxon>Magnoliopsida</taxon>
        <taxon>eudicotyledons</taxon>
        <taxon>Gunneridae</taxon>
        <taxon>Pentapetalae</taxon>
        <taxon>rosids</taxon>
        <taxon>malvids</taxon>
        <taxon>Brassicales</taxon>
        <taxon>Brassicaceae</taxon>
        <taxon>Camelineae</taxon>
        <taxon>Arabidopsis</taxon>
    </lineage>
</organism>
<reference evidence="1 2" key="1">
    <citation type="submission" date="2020-12" db="EMBL/GenBank/DDBJ databases">
        <title>Concerted genomic and epigenomic changes stabilize Arabidopsis allopolyploids.</title>
        <authorList>
            <person name="Chen Z."/>
        </authorList>
    </citation>
    <scope>NUCLEOTIDE SEQUENCE [LARGE SCALE GENOMIC DNA]</scope>
    <source>
        <strain evidence="1">As9502</strain>
        <tissue evidence="1">Leaf</tissue>
    </source>
</reference>
<keyword evidence="2" id="KW-1185">Reference proteome</keyword>
<gene>
    <name evidence="1" type="ORF">ISN44_As06g023490</name>
</gene>
<comment type="caution">
    <text evidence="1">The sequence shown here is derived from an EMBL/GenBank/DDBJ whole genome shotgun (WGS) entry which is preliminary data.</text>
</comment>